<reference evidence="2 3" key="1">
    <citation type="submission" date="2016-09" db="EMBL/GenBank/DDBJ databases">
        <authorList>
            <person name="Capua I."/>
            <person name="De Benedictis P."/>
            <person name="Joannis T."/>
            <person name="Lombin L.H."/>
            <person name="Cattoli G."/>
        </authorList>
    </citation>
    <scope>NUCLEOTIDE SEQUENCE [LARGE SCALE GENOMIC DNA]</scope>
    <source>
        <strain evidence="2 3">GluBS11</strain>
    </source>
</reference>
<sequence length="67" mass="7613">MNMKKNILEALLTVTIFTVLLLIYNIGYKGYIWDAIDTRDYAVYASAVFLSAIIGKLIKKSTTNHEK</sequence>
<gene>
    <name evidence="2" type="ORF">SAMN05421730_100529</name>
</gene>
<organism evidence="2 3">
    <name type="scientific">Anaerobium acetethylicum</name>
    <dbReference type="NCBI Taxonomy" id="1619234"/>
    <lineage>
        <taxon>Bacteria</taxon>
        <taxon>Bacillati</taxon>
        <taxon>Bacillota</taxon>
        <taxon>Clostridia</taxon>
        <taxon>Lachnospirales</taxon>
        <taxon>Lachnospiraceae</taxon>
        <taxon>Anaerobium</taxon>
    </lineage>
</organism>
<evidence type="ECO:0000256" key="1">
    <source>
        <dbReference type="SAM" id="Phobius"/>
    </source>
</evidence>
<protein>
    <submittedName>
        <fullName evidence="2">Uncharacterized protein</fullName>
    </submittedName>
</protein>
<dbReference type="Proteomes" id="UP000199315">
    <property type="component" value="Unassembled WGS sequence"/>
</dbReference>
<feature type="transmembrane region" description="Helical" evidence="1">
    <location>
        <begin position="7"/>
        <end position="26"/>
    </location>
</feature>
<evidence type="ECO:0000313" key="3">
    <source>
        <dbReference type="Proteomes" id="UP000199315"/>
    </source>
</evidence>
<dbReference type="STRING" id="1619234.SAMN05421730_100529"/>
<evidence type="ECO:0000313" key="2">
    <source>
        <dbReference type="EMBL" id="SCP96496.1"/>
    </source>
</evidence>
<accession>A0A1D3TRY0</accession>
<keyword evidence="3" id="KW-1185">Reference proteome</keyword>
<keyword evidence="1" id="KW-1133">Transmembrane helix</keyword>
<name>A0A1D3TRY0_9FIRM</name>
<dbReference type="EMBL" id="FMKA01000005">
    <property type="protein sequence ID" value="SCP96496.1"/>
    <property type="molecule type" value="Genomic_DNA"/>
</dbReference>
<dbReference type="AlphaFoldDB" id="A0A1D3TRY0"/>
<keyword evidence="1" id="KW-0812">Transmembrane</keyword>
<keyword evidence="1" id="KW-0472">Membrane</keyword>
<proteinExistence type="predicted"/>
<feature type="transmembrane region" description="Helical" evidence="1">
    <location>
        <begin position="41"/>
        <end position="58"/>
    </location>
</feature>